<dbReference type="EMBL" id="BMIO01000007">
    <property type="protein sequence ID" value="GGD49233.1"/>
    <property type="molecule type" value="Genomic_DNA"/>
</dbReference>
<feature type="domain" description="PAS" evidence="4">
    <location>
        <begin position="19"/>
        <end position="58"/>
    </location>
</feature>
<accession>A0A916YKY0</accession>
<reference evidence="5 6" key="1">
    <citation type="journal article" date="2014" name="Int. J. Syst. Evol. Microbiol.">
        <title>Complete genome sequence of Corynebacterium casei LMG S-19264T (=DSM 44701T), isolated from a smear-ripened cheese.</title>
        <authorList>
            <consortium name="US DOE Joint Genome Institute (JGI-PGF)"/>
            <person name="Walter F."/>
            <person name="Albersmeier A."/>
            <person name="Kalinowski J."/>
            <person name="Ruckert C."/>
        </authorList>
    </citation>
    <scope>NUCLEOTIDE SEQUENCE [LARGE SCALE GENOMIC DNA]</scope>
    <source>
        <strain evidence="5 6">CGMCC 1.15358</strain>
    </source>
</reference>
<dbReference type="AlphaFoldDB" id="A0A916YKY0"/>
<dbReference type="CDD" id="cd00130">
    <property type="entry name" value="PAS"/>
    <property type="match status" value="1"/>
</dbReference>
<dbReference type="PROSITE" id="PS50112">
    <property type="entry name" value="PAS"/>
    <property type="match status" value="1"/>
</dbReference>
<evidence type="ECO:0000256" key="2">
    <source>
        <dbReference type="ARBA" id="ARBA00022643"/>
    </source>
</evidence>
<protein>
    <recommendedName>
        <fullName evidence="4">PAS domain-containing protein</fullName>
    </recommendedName>
</protein>
<organism evidence="5 6">
    <name type="scientific">Croceicoccus pelagius</name>
    <dbReference type="NCBI Taxonomy" id="1703341"/>
    <lineage>
        <taxon>Bacteria</taxon>
        <taxon>Pseudomonadati</taxon>
        <taxon>Pseudomonadota</taxon>
        <taxon>Alphaproteobacteria</taxon>
        <taxon>Sphingomonadales</taxon>
        <taxon>Erythrobacteraceae</taxon>
        <taxon>Croceicoccus</taxon>
    </lineage>
</organism>
<dbReference type="SUPFAM" id="SSF55785">
    <property type="entry name" value="PYP-like sensor domain (PAS domain)"/>
    <property type="match status" value="1"/>
</dbReference>
<name>A0A916YKY0_9SPHN</name>
<sequence>MLADPIIEFMQKSGISLSVADARADDVPLIAVNAAFENLTGYSNDEIVGRNCRFLQPEGGAGPVRERMRTFLVDDSVKEDRFLIPNVRKDGTPFLNLLYMTKIRRNGRDTFIIGSQFDFSKHDRRGHDGYDETLRKDIRELGSLAGEMGMVTLGTFRSLANSAALIAEARLD</sequence>
<keyword evidence="6" id="KW-1185">Reference proteome</keyword>
<keyword evidence="2" id="KW-0288">FMN</keyword>
<dbReference type="OrthoDB" id="7991996at2"/>
<keyword evidence="1" id="KW-0285">Flavoprotein</keyword>
<dbReference type="Proteomes" id="UP000598997">
    <property type="component" value="Unassembled WGS sequence"/>
</dbReference>
<gene>
    <name evidence="5" type="ORF">GCM10010989_24360</name>
</gene>
<evidence type="ECO:0000313" key="5">
    <source>
        <dbReference type="EMBL" id="GGD49233.1"/>
    </source>
</evidence>
<dbReference type="Pfam" id="PF13426">
    <property type="entry name" value="PAS_9"/>
    <property type="match status" value="1"/>
</dbReference>
<evidence type="ECO:0000259" key="4">
    <source>
        <dbReference type="PROSITE" id="PS50112"/>
    </source>
</evidence>
<dbReference type="InterPro" id="IPR035965">
    <property type="entry name" value="PAS-like_dom_sf"/>
</dbReference>
<evidence type="ECO:0000313" key="6">
    <source>
        <dbReference type="Proteomes" id="UP000598997"/>
    </source>
</evidence>
<keyword evidence="3" id="KW-0157">Chromophore</keyword>
<dbReference type="RefSeq" id="WP_066763979.1">
    <property type="nucleotide sequence ID" value="NZ_BMIO01000007.1"/>
</dbReference>
<comment type="caution">
    <text evidence="5">The sequence shown here is derived from an EMBL/GenBank/DDBJ whole genome shotgun (WGS) entry which is preliminary data.</text>
</comment>
<proteinExistence type="predicted"/>
<dbReference type="NCBIfam" id="TIGR00229">
    <property type="entry name" value="sensory_box"/>
    <property type="match status" value="1"/>
</dbReference>
<dbReference type="InterPro" id="IPR000014">
    <property type="entry name" value="PAS"/>
</dbReference>
<evidence type="ECO:0000256" key="1">
    <source>
        <dbReference type="ARBA" id="ARBA00022630"/>
    </source>
</evidence>
<dbReference type="PANTHER" id="PTHR47429:SF2">
    <property type="entry name" value="PROTEIN TWIN LOV 1"/>
    <property type="match status" value="1"/>
</dbReference>
<evidence type="ECO:0000256" key="3">
    <source>
        <dbReference type="ARBA" id="ARBA00022991"/>
    </source>
</evidence>
<dbReference type="Gene3D" id="3.30.450.20">
    <property type="entry name" value="PAS domain"/>
    <property type="match status" value="1"/>
</dbReference>
<dbReference type="PANTHER" id="PTHR47429">
    <property type="entry name" value="PROTEIN TWIN LOV 1"/>
    <property type="match status" value="1"/>
</dbReference>